<dbReference type="InterPro" id="IPR036899">
    <property type="entry name" value="Ribosomal_uL13_sf"/>
</dbReference>
<dbReference type="GO" id="GO:0022625">
    <property type="term" value="C:cytosolic large ribosomal subunit"/>
    <property type="evidence" value="ECO:0007669"/>
    <property type="project" value="TreeGrafter"/>
</dbReference>
<comment type="similarity">
    <text evidence="1">Belongs to the universal ribosomal protein uL13 family.</text>
</comment>
<keyword evidence="3" id="KW-0687">Ribonucleoprotein</keyword>
<dbReference type="PANTHER" id="PTHR11545">
    <property type="entry name" value="RIBOSOMAL PROTEIN L13"/>
    <property type="match status" value="1"/>
</dbReference>
<dbReference type="HAMAP" id="MF_01366">
    <property type="entry name" value="Ribosomal_uL13"/>
    <property type="match status" value="1"/>
</dbReference>
<dbReference type="PANTHER" id="PTHR11545:SF2">
    <property type="entry name" value="LARGE RIBOSOMAL SUBUNIT PROTEIN UL13M"/>
    <property type="match status" value="1"/>
</dbReference>
<dbReference type="SUPFAM" id="SSF52161">
    <property type="entry name" value="Ribosomal protein L13"/>
    <property type="match status" value="1"/>
</dbReference>
<proteinExistence type="inferred from homology"/>
<dbReference type="InterPro" id="IPR005823">
    <property type="entry name" value="Ribosomal_uL13_bac-type"/>
</dbReference>
<name>A0A3B1D092_9ZZZZ</name>
<dbReference type="GO" id="GO:0017148">
    <property type="term" value="P:negative regulation of translation"/>
    <property type="evidence" value="ECO:0007669"/>
    <property type="project" value="TreeGrafter"/>
</dbReference>
<dbReference type="InterPro" id="IPR005822">
    <property type="entry name" value="Ribosomal_uL13"/>
</dbReference>
<dbReference type="CDD" id="cd00392">
    <property type="entry name" value="Ribosomal_L13"/>
    <property type="match status" value="1"/>
</dbReference>
<reference evidence="4" key="1">
    <citation type="submission" date="2018-06" db="EMBL/GenBank/DDBJ databases">
        <authorList>
            <person name="Zhirakovskaya E."/>
        </authorList>
    </citation>
    <scope>NUCLEOTIDE SEQUENCE</scope>
</reference>
<dbReference type="PIRSF" id="PIRSF002181">
    <property type="entry name" value="Ribosomal_L13"/>
    <property type="match status" value="1"/>
</dbReference>
<dbReference type="GO" id="GO:0003729">
    <property type="term" value="F:mRNA binding"/>
    <property type="evidence" value="ECO:0007669"/>
    <property type="project" value="UniProtKB-ARBA"/>
</dbReference>
<dbReference type="Gene3D" id="3.90.1180.10">
    <property type="entry name" value="Ribosomal protein L13"/>
    <property type="match status" value="1"/>
</dbReference>
<evidence type="ECO:0000256" key="2">
    <source>
        <dbReference type="ARBA" id="ARBA00022980"/>
    </source>
</evidence>
<evidence type="ECO:0000313" key="4">
    <source>
        <dbReference type="EMBL" id="VAX32241.1"/>
    </source>
</evidence>
<dbReference type="GO" id="GO:0003735">
    <property type="term" value="F:structural constituent of ribosome"/>
    <property type="evidence" value="ECO:0007669"/>
    <property type="project" value="InterPro"/>
</dbReference>
<dbReference type="EMBL" id="UOGF01000085">
    <property type="protein sequence ID" value="VAX32241.1"/>
    <property type="molecule type" value="Genomic_DNA"/>
</dbReference>
<dbReference type="GO" id="GO:0006412">
    <property type="term" value="P:translation"/>
    <property type="evidence" value="ECO:0007669"/>
    <property type="project" value="InterPro"/>
</dbReference>
<dbReference type="FunFam" id="3.90.1180.10:FF:000001">
    <property type="entry name" value="50S ribosomal protein L13"/>
    <property type="match status" value="1"/>
</dbReference>
<sequence>MKTTAFKKIDVQEKWFIVDAKDKILGRMATEVASILRGKHKTTFTPNQDLGDHVIVINAEKIAVTGKKETNKIYYHHTGYIGGIKSTTLKKLRAEKPERIVQFAIQGMLPKTKLGNAMAKKLKVYAGESHPHRAQQPEVLQLSS</sequence>
<evidence type="ECO:0000256" key="3">
    <source>
        <dbReference type="ARBA" id="ARBA00023274"/>
    </source>
</evidence>
<dbReference type="AlphaFoldDB" id="A0A3B1D092"/>
<accession>A0A3B1D092</accession>
<evidence type="ECO:0000256" key="1">
    <source>
        <dbReference type="ARBA" id="ARBA00006227"/>
    </source>
</evidence>
<dbReference type="Pfam" id="PF00572">
    <property type="entry name" value="Ribosomal_L13"/>
    <property type="match status" value="1"/>
</dbReference>
<organism evidence="4">
    <name type="scientific">hydrothermal vent metagenome</name>
    <dbReference type="NCBI Taxonomy" id="652676"/>
    <lineage>
        <taxon>unclassified sequences</taxon>
        <taxon>metagenomes</taxon>
        <taxon>ecological metagenomes</taxon>
    </lineage>
</organism>
<protein>
    <submittedName>
        <fullName evidence="4">LSU ribosomal protein L13p (L13Ae)</fullName>
    </submittedName>
</protein>
<dbReference type="NCBIfam" id="TIGR01066">
    <property type="entry name" value="rplM_bact"/>
    <property type="match status" value="1"/>
</dbReference>
<gene>
    <name evidence="4" type="ORF">MNBD_NITROSPIRAE01-365</name>
</gene>
<keyword evidence="2 4" id="KW-0689">Ribosomal protein</keyword>